<protein>
    <submittedName>
        <fullName evidence="1">Uncharacterized protein</fullName>
    </submittedName>
</protein>
<sequence>MEFKGFIIPSSFYPRYFYFHQRLRRFVPKFQDIVEKNVFAKCILFGEQHMEDILKAFGQFHETVEVFVGKDDAINEEIFSWKELIVEDNSMDDGAVRESDTSRPSGASCGSQICLVLVNNTTIEKWKNIFCGEKGLIFFNTDDSRNTTEKPQLNKLVQAELETRVISLFESVYSFINKLIPRGCKEFSDLTQHTCSIDKSKAVKEAIHELVRGHAKKVPEKKDKTAFICAIKTVIIKRTRATFCEDLSKACCLPQSVILDFQGDNFFDVEKKIMEIKVNNEKDITSSDETTLMTMGMELFSCIAQGLQDIEQKFVKFVKEQIVSITMLSRKQFELTGILRSTNVKIDVLLPTILKVPRELQHKLLQNHPYVIGCGHRHGKFVIGVKKTLAEKEKESIRRELKENSFNFDFESEVIRYVKQAGFCVEQGNTIRAQKTKADPNPFKLGSLGCFMQKEEMDSQGLLLGITCGHCVSDCDKSVDVCIGHGNDFKPLGKVQYNSAQNCPEDEFLDIAAIEITLKEKYVKTELKRSDGRDAKTWDVFDGELLVGLDVYKDTCQKKYDENKESSGMTLGTIISLDYMDMSVMEVCNEIEGKCKKVYELPGPYVVHIQSAMDEPFSINGDSGAVICADDMNSVQNVHVIALLTGAVERRISINGPLQYIFSKGSVFHKLLNIVKKRENIQLLPACVKPNAGGSAAASASETTTTSAVDKRIIEDKLVPLLKRL</sequence>
<gene>
    <name evidence="1" type="ORF">MAR_009952</name>
</gene>
<evidence type="ECO:0000313" key="2">
    <source>
        <dbReference type="Proteomes" id="UP001164746"/>
    </source>
</evidence>
<keyword evidence="2" id="KW-1185">Reference proteome</keyword>
<organism evidence="1 2">
    <name type="scientific">Mya arenaria</name>
    <name type="common">Soft-shell clam</name>
    <dbReference type="NCBI Taxonomy" id="6604"/>
    <lineage>
        <taxon>Eukaryota</taxon>
        <taxon>Metazoa</taxon>
        <taxon>Spiralia</taxon>
        <taxon>Lophotrochozoa</taxon>
        <taxon>Mollusca</taxon>
        <taxon>Bivalvia</taxon>
        <taxon>Autobranchia</taxon>
        <taxon>Heteroconchia</taxon>
        <taxon>Euheterodonta</taxon>
        <taxon>Imparidentia</taxon>
        <taxon>Neoheterodontei</taxon>
        <taxon>Myida</taxon>
        <taxon>Myoidea</taxon>
        <taxon>Myidae</taxon>
        <taxon>Mya</taxon>
    </lineage>
</organism>
<proteinExistence type="predicted"/>
<dbReference type="EMBL" id="CP111015">
    <property type="protein sequence ID" value="WAR03394.1"/>
    <property type="molecule type" value="Genomic_DNA"/>
</dbReference>
<reference evidence="1" key="1">
    <citation type="submission" date="2022-11" db="EMBL/GenBank/DDBJ databases">
        <title>Centuries of genome instability and evolution in soft-shell clam transmissible cancer (bioRxiv).</title>
        <authorList>
            <person name="Hart S.F.M."/>
            <person name="Yonemitsu M.A."/>
            <person name="Giersch R.M."/>
            <person name="Beal B.F."/>
            <person name="Arriagada G."/>
            <person name="Davis B.W."/>
            <person name="Ostrander E.A."/>
            <person name="Goff S.P."/>
            <person name="Metzger M.J."/>
        </authorList>
    </citation>
    <scope>NUCLEOTIDE SEQUENCE</scope>
    <source>
        <strain evidence="1">MELC-2E11</strain>
        <tissue evidence="1">Siphon/mantle</tissue>
    </source>
</reference>
<evidence type="ECO:0000313" key="1">
    <source>
        <dbReference type="EMBL" id="WAR03394.1"/>
    </source>
</evidence>
<dbReference type="Proteomes" id="UP001164746">
    <property type="component" value="Chromosome 4"/>
</dbReference>
<accession>A0ABY7E4R0</accession>
<name>A0ABY7E4R0_MYAAR</name>